<reference evidence="10 11" key="1">
    <citation type="submission" date="2019-07" db="EMBL/GenBank/DDBJ databases">
        <authorList>
            <person name="Zhao L.H."/>
        </authorList>
    </citation>
    <scope>NUCLEOTIDE SEQUENCE [LARGE SCALE GENOMIC DNA]</scope>
    <source>
        <strain evidence="10 11">Co35</strain>
    </source>
</reference>
<feature type="transmembrane region" description="Helical" evidence="7">
    <location>
        <begin position="157"/>
        <end position="177"/>
    </location>
</feature>
<evidence type="ECO:0000259" key="8">
    <source>
        <dbReference type="PROSITE" id="PS50893"/>
    </source>
</evidence>
<evidence type="ECO:0000256" key="1">
    <source>
        <dbReference type="ARBA" id="ARBA00004651"/>
    </source>
</evidence>
<dbReference type="Pfam" id="PF00664">
    <property type="entry name" value="ABC_membrane"/>
    <property type="match status" value="1"/>
</dbReference>
<evidence type="ECO:0000259" key="9">
    <source>
        <dbReference type="PROSITE" id="PS50929"/>
    </source>
</evidence>
<feature type="transmembrane region" description="Helical" evidence="7">
    <location>
        <begin position="241"/>
        <end position="261"/>
    </location>
</feature>
<feature type="transmembrane region" description="Helical" evidence="7">
    <location>
        <begin position="54"/>
        <end position="75"/>
    </location>
</feature>
<keyword evidence="2 7" id="KW-0812">Transmembrane</keyword>
<feature type="domain" description="ABC transporter" evidence="8">
    <location>
        <begin position="334"/>
        <end position="567"/>
    </location>
</feature>
<keyword evidence="4 10" id="KW-0067">ATP-binding</keyword>
<organism evidence="10 11">
    <name type="scientific">Aeromicrobium piscarium</name>
    <dbReference type="NCBI Taxonomy" id="2590901"/>
    <lineage>
        <taxon>Bacteria</taxon>
        <taxon>Bacillati</taxon>
        <taxon>Actinomycetota</taxon>
        <taxon>Actinomycetes</taxon>
        <taxon>Propionibacteriales</taxon>
        <taxon>Nocardioidaceae</taxon>
        <taxon>Aeromicrobium</taxon>
    </lineage>
</organism>
<feature type="transmembrane region" description="Helical" evidence="7">
    <location>
        <begin position="267"/>
        <end position="287"/>
    </location>
</feature>
<dbReference type="RefSeq" id="WP_143914970.1">
    <property type="nucleotide sequence ID" value="NZ_VLNT01000032.1"/>
</dbReference>
<dbReference type="GO" id="GO:0016887">
    <property type="term" value="F:ATP hydrolysis activity"/>
    <property type="evidence" value="ECO:0007669"/>
    <property type="project" value="InterPro"/>
</dbReference>
<dbReference type="CDD" id="cd18551">
    <property type="entry name" value="ABC_6TM_LmrA_like"/>
    <property type="match status" value="1"/>
</dbReference>
<dbReference type="OrthoDB" id="5166472at2"/>
<dbReference type="AlphaFoldDB" id="A0A554RG30"/>
<evidence type="ECO:0000256" key="6">
    <source>
        <dbReference type="ARBA" id="ARBA00023136"/>
    </source>
</evidence>
<sequence length="573" mass="60580">MAGPRSRFSVLWSFARPHRATLFVALALGLFASGMELATPLVTKWVLDTLAAGGSITGPVSALLGLLVVGAVISWRQWILLGTLAEDIVFDARRHMIGRFLSAKVLPLLRRPTGELVTRMTSDSVLMREAASSSLVGLVNGSIVLVGTLVLMAVLDLVLFAATLAAVLVVAVLFGLLMPAIAKAQEQAQGALADLGVGTEGTLRAIKTVKAAGAEERQRERLFDDARRAREHGVRAVRREVVAWTIAWTGIQAAIIVILALGAARVAAGEMAVSTLVAFLLYAFGFMGPITELSQNMTALQAGIAAAGRIREIDELESEPRSGVIGAEPSGGGIALRDVRARYGADADPALDGVSIEVPERGHIALVGPSGAGKTSVLSTVLGFLEPEDGDLRMGDTPYGSLSPAQVRSRIAYVEQETPVVPGTIGENLRFVNPEASDQAVDRVLAELRLDELIEQLPDGLDTPLTDTSVSGGQRQRIAVARALLADPEVLLLDEATAQVDGITEAAIHRAIRRQAERGAVLTIAHRLSTVVDADEIIVMEHGRVAARGSHETLLQTSDLYRQLVAALVVPTG</sequence>
<evidence type="ECO:0000313" key="10">
    <source>
        <dbReference type="EMBL" id="TSD53128.1"/>
    </source>
</evidence>
<dbReference type="InterPro" id="IPR017871">
    <property type="entry name" value="ABC_transporter-like_CS"/>
</dbReference>
<dbReference type="PANTHER" id="PTHR43394">
    <property type="entry name" value="ATP-DEPENDENT PERMEASE MDL1, MITOCHONDRIAL"/>
    <property type="match status" value="1"/>
</dbReference>
<dbReference type="InterPro" id="IPR036640">
    <property type="entry name" value="ABC1_TM_sf"/>
</dbReference>
<accession>A0A554RG30</accession>
<dbReference type="SUPFAM" id="SSF90123">
    <property type="entry name" value="ABC transporter transmembrane region"/>
    <property type="match status" value="1"/>
</dbReference>
<proteinExistence type="predicted"/>
<keyword evidence="3" id="KW-0547">Nucleotide-binding</keyword>
<gene>
    <name evidence="10" type="ORF">FNM00_18295</name>
</gene>
<dbReference type="InterPro" id="IPR039421">
    <property type="entry name" value="Type_1_exporter"/>
</dbReference>
<evidence type="ECO:0000256" key="5">
    <source>
        <dbReference type="ARBA" id="ARBA00022989"/>
    </source>
</evidence>
<dbReference type="InterPro" id="IPR011527">
    <property type="entry name" value="ABC1_TM_dom"/>
</dbReference>
<evidence type="ECO:0000313" key="11">
    <source>
        <dbReference type="Proteomes" id="UP000316988"/>
    </source>
</evidence>
<protein>
    <submittedName>
        <fullName evidence="10">ABC transporter ATP-binding protein</fullName>
    </submittedName>
</protein>
<dbReference type="Pfam" id="PF00005">
    <property type="entry name" value="ABC_tran"/>
    <property type="match status" value="1"/>
</dbReference>
<feature type="transmembrane region" description="Helical" evidence="7">
    <location>
        <begin position="130"/>
        <end position="151"/>
    </location>
</feature>
<dbReference type="PANTHER" id="PTHR43394:SF1">
    <property type="entry name" value="ATP-BINDING CASSETTE SUB-FAMILY B MEMBER 10, MITOCHONDRIAL"/>
    <property type="match status" value="1"/>
</dbReference>
<feature type="domain" description="ABC transmembrane type-1" evidence="9">
    <location>
        <begin position="23"/>
        <end position="302"/>
    </location>
</feature>
<dbReference type="Gene3D" id="1.20.1560.10">
    <property type="entry name" value="ABC transporter type 1, transmembrane domain"/>
    <property type="match status" value="1"/>
</dbReference>
<dbReference type="SMART" id="SM00382">
    <property type="entry name" value="AAA"/>
    <property type="match status" value="1"/>
</dbReference>
<dbReference type="GO" id="GO:0005524">
    <property type="term" value="F:ATP binding"/>
    <property type="evidence" value="ECO:0007669"/>
    <property type="project" value="UniProtKB-KW"/>
</dbReference>
<dbReference type="EMBL" id="VLNT01000032">
    <property type="protein sequence ID" value="TSD53128.1"/>
    <property type="molecule type" value="Genomic_DNA"/>
</dbReference>
<evidence type="ECO:0000256" key="2">
    <source>
        <dbReference type="ARBA" id="ARBA00022692"/>
    </source>
</evidence>
<comment type="subcellular location">
    <subcellularLocation>
        <location evidence="1">Cell membrane</location>
        <topology evidence="1">Multi-pass membrane protein</topology>
    </subcellularLocation>
</comment>
<keyword evidence="5 7" id="KW-1133">Transmembrane helix</keyword>
<keyword evidence="11" id="KW-1185">Reference proteome</keyword>
<dbReference type="InterPro" id="IPR027417">
    <property type="entry name" value="P-loop_NTPase"/>
</dbReference>
<dbReference type="InterPro" id="IPR003439">
    <property type="entry name" value="ABC_transporter-like_ATP-bd"/>
</dbReference>
<dbReference type="SUPFAM" id="SSF52540">
    <property type="entry name" value="P-loop containing nucleoside triphosphate hydrolases"/>
    <property type="match status" value="1"/>
</dbReference>
<evidence type="ECO:0000256" key="3">
    <source>
        <dbReference type="ARBA" id="ARBA00022741"/>
    </source>
</evidence>
<evidence type="ECO:0000256" key="7">
    <source>
        <dbReference type="SAM" id="Phobius"/>
    </source>
</evidence>
<dbReference type="PROSITE" id="PS50893">
    <property type="entry name" value="ABC_TRANSPORTER_2"/>
    <property type="match status" value="1"/>
</dbReference>
<dbReference type="Proteomes" id="UP000316988">
    <property type="component" value="Unassembled WGS sequence"/>
</dbReference>
<dbReference type="PROSITE" id="PS00211">
    <property type="entry name" value="ABC_TRANSPORTER_1"/>
    <property type="match status" value="1"/>
</dbReference>
<dbReference type="InterPro" id="IPR003593">
    <property type="entry name" value="AAA+_ATPase"/>
</dbReference>
<name>A0A554RG30_9ACTN</name>
<evidence type="ECO:0000256" key="4">
    <source>
        <dbReference type="ARBA" id="ARBA00022840"/>
    </source>
</evidence>
<dbReference type="PROSITE" id="PS50929">
    <property type="entry name" value="ABC_TM1F"/>
    <property type="match status" value="1"/>
</dbReference>
<dbReference type="GO" id="GO:0015421">
    <property type="term" value="F:ABC-type oligopeptide transporter activity"/>
    <property type="evidence" value="ECO:0007669"/>
    <property type="project" value="TreeGrafter"/>
</dbReference>
<dbReference type="GO" id="GO:0005886">
    <property type="term" value="C:plasma membrane"/>
    <property type="evidence" value="ECO:0007669"/>
    <property type="project" value="UniProtKB-SubCell"/>
</dbReference>
<dbReference type="Gene3D" id="3.40.50.300">
    <property type="entry name" value="P-loop containing nucleotide triphosphate hydrolases"/>
    <property type="match status" value="1"/>
</dbReference>
<comment type="caution">
    <text evidence="10">The sequence shown here is derived from an EMBL/GenBank/DDBJ whole genome shotgun (WGS) entry which is preliminary data.</text>
</comment>
<keyword evidence="6 7" id="KW-0472">Membrane</keyword>